<dbReference type="InterPro" id="IPR001806">
    <property type="entry name" value="Small_GTPase"/>
</dbReference>
<evidence type="ECO:0000256" key="7">
    <source>
        <dbReference type="ARBA" id="ARBA00023289"/>
    </source>
</evidence>
<dbReference type="PROSITE" id="PS51419">
    <property type="entry name" value="RAB"/>
    <property type="match status" value="1"/>
</dbReference>
<dbReference type="EMBL" id="JAGKQM010000005">
    <property type="protein sequence ID" value="KAH0926137.1"/>
    <property type="molecule type" value="Genomic_DNA"/>
</dbReference>
<feature type="region of interest" description="Disordered" evidence="9">
    <location>
        <begin position="165"/>
        <end position="184"/>
    </location>
</feature>
<dbReference type="Pfam" id="PF00071">
    <property type="entry name" value="Ras"/>
    <property type="match status" value="1"/>
</dbReference>
<keyword evidence="7" id="KW-0636">Prenylation</keyword>
<dbReference type="PANTHER" id="PTHR47981:SF26">
    <property type="entry name" value="RAS-RELATED PROTEIN RABG3E"/>
    <property type="match status" value="1"/>
</dbReference>
<dbReference type="SMART" id="SM00175">
    <property type="entry name" value="RAB"/>
    <property type="match status" value="1"/>
</dbReference>
<dbReference type="InterPro" id="IPR027417">
    <property type="entry name" value="P-loop_NTPase"/>
</dbReference>
<name>A0ABQ8DAY3_BRANA</name>
<reference evidence="10 11" key="1">
    <citation type="submission" date="2021-05" db="EMBL/GenBank/DDBJ databases">
        <title>Genome Assembly of Synthetic Allotetraploid Brassica napus Reveals Homoeologous Exchanges between Subgenomes.</title>
        <authorList>
            <person name="Davis J.T."/>
        </authorList>
    </citation>
    <scope>NUCLEOTIDE SEQUENCE [LARGE SCALE GENOMIC DNA]</scope>
    <source>
        <strain evidence="11">cv. Da-Ae</strain>
        <tissue evidence="10">Seedling</tissue>
    </source>
</reference>
<dbReference type="Gene3D" id="3.40.50.300">
    <property type="entry name" value="P-loop containing nucleotide triphosphate hydrolases"/>
    <property type="match status" value="1"/>
</dbReference>
<evidence type="ECO:0000256" key="6">
    <source>
        <dbReference type="ARBA" id="ARBA00023288"/>
    </source>
</evidence>
<dbReference type="PANTHER" id="PTHR47981">
    <property type="entry name" value="RAB FAMILY"/>
    <property type="match status" value="1"/>
</dbReference>
<evidence type="ECO:0000256" key="3">
    <source>
        <dbReference type="ARBA" id="ARBA00022741"/>
    </source>
</evidence>
<keyword evidence="6" id="KW-0449">Lipoprotein</keyword>
<keyword evidence="4" id="KW-0813">Transport</keyword>
<evidence type="ECO:0000256" key="1">
    <source>
        <dbReference type="ARBA" id="ARBA00006270"/>
    </source>
</evidence>
<keyword evidence="3" id="KW-0547">Nucleotide-binding</keyword>
<evidence type="ECO:0000256" key="4">
    <source>
        <dbReference type="ARBA" id="ARBA00022927"/>
    </source>
</evidence>
<protein>
    <submittedName>
        <fullName evidence="10">Uncharacterized protein</fullName>
    </submittedName>
</protein>
<sequence>DASRTRTLLKVIILGDSGMCSCLALTSTRLRYVNKKFSNQNYTMKTAPSSLYRFVLYQVNYFLSFDSSLTRLSITPKWQRYGTRLDLNNWREEFLIQASPSDLENFPFIVISNKSIRVVSQKKARAWCASKGKIPYYGTSAKEATNVEDTFMCITKDAMKSGEEEEMYLPDTIGRGQQDVNAKK</sequence>
<comment type="similarity">
    <text evidence="1">Belongs to the small GTPase superfamily. Rab family.</text>
</comment>
<proteinExistence type="inferred from homology"/>
<comment type="subcellular location">
    <subcellularLocation>
        <location evidence="8">Endomembrane system</location>
        <topology evidence="8">Lipid-anchor</topology>
        <orientation evidence="8">Cytoplasmic side</orientation>
    </subcellularLocation>
</comment>
<accession>A0ABQ8DAY3</accession>
<feature type="non-terminal residue" evidence="10">
    <location>
        <position position="1"/>
    </location>
</feature>
<comment type="caution">
    <text evidence="10">The sequence shown here is derived from an EMBL/GenBank/DDBJ whole genome shotgun (WGS) entry which is preliminary data.</text>
</comment>
<keyword evidence="5" id="KW-0342">GTP-binding</keyword>
<organism evidence="10 11">
    <name type="scientific">Brassica napus</name>
    <name type="common">Rape</name>
    <dbReference type="NCBI Taxonomy" id="3708"/>
    <lineage>
        <taxon>Eukaryota</taxon>
        <taxon>Viridiplantae</taxon>
        <taxon>Streptophyta</taxon>
        <taxon>Embryophyta</taxon>
        <taxon>Tracheophyta</taxon>
        <taxon>Spermatophyta</taxon>
        <taxon>Magnoliopsida</taxon>
        <taxon>eudicotyledons</taxon>
        <taxon>Gunneridae</taxon>
        <taxon>Pentapetalae</taxon>
        <taxon>rosids</taxon>
        <taxon>malvids</taxon>
        <taxon>Brassicales</taxon>
        <taxon>Brassicaceae</taxon>
        <taxon>Brassiceae</taxon>
        <taxon>Brassica</taxon>
    </lineage>
</organism>
<keyword evidence="4" id="KW-0653">Protein transport</keyword>
<evidence type="ECO:0000313" key="10">
    <source>
        <dbReference type="EMBL" id="KAH0926137.1"/>
    </source>
</evidence>
<evidence type="ECO:0000256" key="5">
    <source>
        <dbReference type="ARBA" id="ARBA00023134"/>
    </source>
</evidence>
<evidence type="ECO:0000256" key="8">
    <source>
        <dbReference type="ARBA" id="ARBA00046278"/>
    </source>
</evidence>
<evidence type="ECO:0000256" key="9">
    <source>
        <dbReference type="SAM" id="MobiDB-lite"/>
    </source>
</evidence>
<evidence type="ECO:0000256" key="2">
    <source>
        <dbReference type="ARBA" id="ARBA00022481"/>
    </source>
</evidence>
<gene>
    <name evidence="10" type="ORF">HID58_018393</name>
</gene>
<dbReference type="PRINTS" id="PR00449">
    <property type="entry name" value="RASTRNSFRMNG"/>
</dbReference>
<evidence type="ECO:0000313" key="11">
    <source>
        <dbReference type="Proteomes" id="UP000824890"/>
    </source>
</evidence>
<dbReference type="SUPFAM" id="SSF52540">
    <property type="entry name" value="P-loop containing nucleoside triphosphate hydrolases"/>
    <property type="match status" value="1"/>
</dbReference>
<keyword evidence="2" id="KW-0488">Methylation</keyword>
<dbReference type="Proteomes" id="UP000824890">
    <property type="component" value="Unassembled WGS sequence"/>
</dbReference>
<keyword evidence="11" id="KW-1185">Reference proteome</keyword>